<keyword evidence="9" id="KW-0067">ATP-binding</keyword>
<evidence type="ECO:0000313" key="18">
    <source>
        <dbReference type="EMBL" id="MBJ6723975.1"/>
    </source>
</evidence>
<evidence type="ECO:0000256" key="2">
    <source>
        <dbReference type="ARBA" id="ARBA00012438"/>
    </source>
</evidence>
<evidence type="ECO:0000259" key="14">
    <source>
        <dbReference type="PROSITE" id="PS50109"/>
    </source>
</evidence>
<accession>A0A8J7JHP1</accession>
<evidence type="ECO:0000256" key="6">
    <source>
        <dbReference type="ARBA" id="ARBA00022679"/>
    </source>
</evidence>
<reference evidence="18" key="1">
    <citation type="submission" date="2020-12" db="EMBL/GenBank/DDBJ databases">
        <title>Geomonas sp. Red875, isolated from river sediment.</title>
        <authorList>
            <person name="Xu Z."/>
            <person name="Zhang Z."/>
            <person name="Masuda Y."/>
            <person name="Itoh H."/>
            <person name="Senoo K."/>
        </authorList>
    </citation>
    <scope>NUCLEOTIDE SEQUENCE</scope>
    <source>
        <strain evidence="18">Red875</strain>
    </source>
</reference>
<dbReference type="CDD" id="cd00088">
    <property type="entry name" value="HPT"/>
    <property type="match status" value="1"/>
</dbReference>
<dbReference type="AlphaFoldDB" id="A0A8J7JHP1"/>
<dbReference type="Pfam" id="PF02895">
    <property type="entry name" value="H-kinase_dim"/>
    <property type="match status" value="1"/>
</dbReference>
<evidence type="ECO:0000256" key="9">
    <source>
        <dbReference type="ARBA" id="ARBA00022840"/>
    </source>
</evidence>
<dbReference type="InterPro" id="IPR003594">
    <property type="entry name" value="HATPase_dom"/>
</dbReference>
<dbReference type="FunFam" id="3.30.565.10:FF:000016">
    <property type="entry name" value="Chemotaxis protein CheA, putative"/>
    <property type="match status" value="1"/>
</dbReference>
<keyword evidence="8 18" id="KW-0418">Kinase</keyword>
<dbReference type="SUPFAM" id="SSF47226">
    <property type="entry name" value="Histidine-containing phosphotransfer domain, HPT domain"/>
    <property type="match status" value="1"/>
</dbReference>
<dbReference type="SUPFAM" id="SSF52172">
    <property type="entry name" value="CheY-like"/>
    <property type="match status" value="1"/>
</dbReference>
<dbReference type="InterPro" id="IPR036890">
    <property type="entry name" value="HATPase_C_sf"/>
</dbReference>
<dbReference type="Pfam" id="PF00072">
    <property type="entry name" value="Response_reg"/>
    <property type="match status" value="1"/>
</dbReference>
<protein>
    <recommendedName>
        <fullName evidence="3">Chemotaxis protein CheA</fullName>
        <ecNumber evidence="2">2.7.13.3</ecNumber>
    </recommendedName>
</protein>
<dbReference type="Gene3D" id="2.30.30.40">
    <property type="entry name" value="SH3 Domains"/>
    <property type="match status" value="1"/>
</dbReference>
<dbReference type="EC" id="2.7.13.3" evidence="2"/>
<evidence type="ECO:0000256" key="3">
    <source>
        <dbReference type="ARBA" id="ARBA00021495"/>
    </source>
</evidence>
<dbReference type="InterPro" id="IPR002545">
    <property type="entry name" value="CheW-lke_dom"/>
</dbReference>
<evidence type="ECO:0000256" key="13">
    <source>
        <dbReference type="PROSITE-ProRule" id="PRU00169"/>
    </source>
</evidence>
<dbReference type="Pfam" id="PF01584">
    <property type="entry name" value="CheW"/>
    <property type="match status" value="1"/>
</dbReference>
<keyword evidence="4" id="KW-0145">Chemotaxis</keyword>
<dbReference type="SUPFAM" id="SSF55874">
    <property type="entry name" value="ATPase domain of HSP90 chaperone/DNA topoisomerase II/histidine kinase"/>
    <property type="match status" value="1"/>
</dbReference>
<dbReference type="InterPro" id="IPR036097">
    <property type="entry name" value="HisK_dim/P_sf"/>
</dbReference>
<dbReference type="InterPro" id="IPR004358">
    <property type="entry name" value="Sig_transdc_His_kin-like_C"/>
</dbReference>
<dbReference type="GO" id="GO:0000155">
    <property type="term" value="F:phosphorelay sensor kinase activity"/>
    <property type="evidence" value="ECO:0007669"/>
    <property type="project" value="InterPro"/>
</dbReference>
<dbReference type="Gene3D" id="3.30.565.10">
    <property type="entry name" value="Histidine kinase-like ATPase, C-terminal domain"/>
    <property type="match status" value="1"/>
</dbReference>
<comment type="function">
    <text evidence="11">Involved in the transmission of sensory signals from the chemoreceptors to the flagellar motors. CheA is autophosphorylated; it can transfer its phosphate group to either CheB or CheY.</text>
</comment>
<evidence type="ECO:0000313" key="19">
    <source>
        <dbReference type="Proteomes" id="UP000636888"/>
    </source>
</evidence>
<comment type="catalytic activity">
    <reaction evidence="1">
        <text>ATP + protein L-histidine = ADP + protein N-phospho-L-histidine.</text>
        <dbReference type="EC" id="2.7.13.3"/>
    </reaction>
</comment>
<dbReference type="Pfam" id="PF02518">
    <property type="entry name" value="HATPase_c"/>
    <property type="match status" value="1"/>
</dbReference>
<name>A0A8J7JHP1_9BACT</name>
<keyword evidence="10" id="KW-0902">Two-component regulatory system</keyword>
<dbReference type="PROSITE" id="PS50110">
    <property type="entry name" value="RESPONSE_REGULATORY"/>
    <property type="match status" value="1"/>
</dbReference>
<dbReference type="InterPro" id="IPR051315">
    <property type="entry name" value="Bact_Chemotaxis_CheA"/>
</dbReference>
<evidence type="ECO:0000256" key="4">
    <source>
        <dbReference type="ARBA" id="ARBA00022500"/>
    </source>
</evidence>
<dbReference type="SUPFAM" id="SSF50341">
    <property type="entry name" value="CheW-like"/>
    <property type="match status" value="1"/>
</dbReference>
<dbReference type="SMART" id="SM00448">
    <property type="entry name" value="REC"/>
    <property type="match status" value="1"/>
</dbReference>
<dbReference type="InterPro" id="IPR011006">
    <property type="entry name" value="CheY-like_superfamily"/>
</dbReference>
<evidence type="ECO:0000259" key="15">
    <source>
        <dbReference type="PROSITE" id="PS50110"/>
    </source>
</evidence>
<evidence type="ECO:0000256" key="1">
    <source>
        <dbReference type="ARBA" id="ARBA00000085"/>
    </source>
</evidence>
<dbReference type="GO" id="GO:0005737">
    <property type="term" value="C:cytoplasm"/>
    <property type="evidence" value="ECO:0007669"/>
    <property type="project" value="InterPro"/>
</dbReference>
<keyword evidence="5 13" id="KW-0597">Phosphoprotein</keyword>
<sequence length="675" mass="72942">MSRKYLDIFCREAHEQLALLQSGLLALEKRPGDRGMLHELLRHAHTLKGSARMVGLGDIAAITHRMEERLKEMEGGTHPVDAPGIDLLLKGADAVGLLTAALVKGEPPPLDADAFVADFDKGELPAPAPADPVPTIPDPADTVRARVSTLDILVNLVGELIINRKRFETKTDTLRDLLPELPAECRPRLKEFHRELEDDVLYLDYLIQELHGKAMGLRMLPLKSITDGFERLVRDLSRDQGKEVRLELVGGTIEMDRVLLEALKPAFIHLVTNAVCHGIESPEERSAGGKPSCGTVRIAAQHEGSSVLVCIRDDGRGMDPERIREAAVARGIINGADAERLSDDEALYLTLRPGFSTSETVTAVAGRGVGLDVVKQNVDRVKGNIILKSAVGSYSEILLQLPLTLSVVDALLVAAAGEIYAIPTSYVQEIVKLRVDEIESAAGKDTIRLNDAPMPICSLAGALGLPEAVPSPRHLSAVVLKLCDQRLAVTVERQLGNSEVVVKRLGAQFQGVRFVFGATIMGDGNPALILDVPDLFDGGAAAPALRRPELSLPAAKKVLVVDDSITTRTMEQSILSARGYDVTVSVCGEEALERALAGAFDLIISDIEMPGMNGFQLTRALRDREKTREIPVIVVSSLSRDQDKREALEAGAQAYIVKGSFDQGVLLETVEMLIG</sequence>
<keyword evidence="7" id="KW-0547">Nucleotide-binding</keyword>
<dbReference type="InterPro" id="IPR004105">
    <property type="entry name" value="CheA-like_dim"/>
</dbReference>
<dbReference type="PROSITE" id="PS50109">
    <property type="entry name" value="HIS_KIN"/>
    <property type="match status" value="1"/>
</dbReference>
<evidence type="ECO:0000256" key="11">
    <source>
        <dbReference type="ARBA" id="ARBA00035100"/>
    </source>
</evidence>
<dbReference type="PROSITE" id="PS50851">
    <property type="entry name" value="CHEW"/>
    <property type="match status" value="1"/>
</dbReference>
<evidence type="ECO:0000256" key="7">
    <source>
        <dbReference type="ARBA" id="ARBA00022741"/>
    </source>
</evidence>
<evidence type="ECO:0000256" key="12">
    <source>
        <dbReference type="PROSITE-ProRule" id="PRU00110"/>
    </source>
</evidence>
<dbReference type="InterPro" id="IPR036641">
    <property type="entry name" value="HPT_dom_sf"/>
</dbReference>
<dbReference type="PANTHER" id="PTHR43395:SF10">
    <property type="entry name" value="CHEMOTAXIS PROTEIN CHEA"/>
    <property type="match status" value="1"/>
</dbReference>
<dbReference type="Proteomes" id="UP000636888">
    <property type="component" value="Unassembled WGS sequence"/>
</dbReference>
<dbReference type="PRINTS" id="PR00344">
    <property type="entry name" value="BCTRLSENSOR"/>
</dbReference>
<dbReference type="SMART" id="SM00073">
    <property type="entry name" value="HPT"/>
    <property type="match status" value="1"/>
</dbReference>
<evidence type="ECO:0000259" key="16">
    <source>
        <dbReference type="PROSITE" id="PS50851"/>
    </source>
</evidence>
<keyword evidence="6" id="KW-0808">Transferase</keyword>
<dbReference type="Pfam" id="PF01627">
    <property type="entry name" value="Hpt"/>
    <property type="match status" value="1"/>
</dbReference>
<dbReference type="PROSITE" id="PS50894">
    <property type="entry name" value="HPT"/>
    <property type="match status" value="1"/>
</dbReference>
<evidence type="ECO:0000256" key="8">
    <source>
        <dbReference type="ARBA" id="ARBA00022777"/>
    </source>
</evidence>
<evidence type="ECO:0000256" key="5">
    <source>
        <dbReference type="ARBA" id="ARBA00022553"/>
    </source>
</evidence>
<dbReference type="Gene3D" id="1.10.287.560">
    <property type="entry name" value="Histidine kinase CheA-like, homodimeric domain"/>
    <property type="match status" value="1"/>
</dbReference>
<keyword evidence="19" id="KW-1185">Reference proteome</keyword>
<dbReference type="InterPro" id="IPR005467">
    <property type="entry name" value="His_kinase_dom"/>
</dbReference>
<dbReference type="SMART" id="SM00387">
    <property type="entry name" value="HATPase_c"/>
    <property type="match status" value="1"/>
</dbReference>
<dbReference type="GO" id="GO:0006935">
    <property type="term" value="P:chemotaxis"/>
    <property type="evidence" value="ECO:0007669"/>
    <property type="project" value="InterPro"/>
</dbReference>
<organism evidence="18 19">
    <name type="scientific">Geomesophilobacter sediminis</name>
    <dbReference type="NCBI Taxonomy" id="2798584"/>
    <lineage>
        <taxon>Bacteria</taxon>
        <taxon>Pseudomonadati</taxon>
        <taxon>Thermodesulfobacteriota</taxon>
        <taxon>Desulfuromonadia</taxon>
        <taxon>Geobacterales</taxon>
        <taxon>Geobacteraceae</taxon>
        <taxon>Geomesophilobacter</taxon>
    </lineage>
</organism>
<comment type="caution">
    <text evidence="18">The sequence shown here is derived from an EMBL/GenBank/DDBJ whole genome shotgun (WGS) entry which is preliminary data.</text>
</comment>
<feature type="domain" description="HPt" evidence="17">
    <location>
        <begin position="1"/>
        <end position="102"/>
    </location>
</feature>
<feature type="domain" description="CheW-like" evidence="16">
    <location>
        <begin position="407"/>
        <end position="541"/>
    </location>
</feature>
<feature type="modified residue" description="Phosphohistidine" evidence="12">
    <location>
        <position position="45"/>
    </location>
</feature>
<feature type="domain" description="Response regulatory" evidence="15">
    <location>
        <begin position="557"/>
        <end position="673"/>
    </location>
</feature>
<dbReference type="InterPro" id="IPR008207">
    <property type="entry name" value="Sig_transdc_His_kin_Hpt_dom"/>
</dbReference>
<dbReference type="SMART" id="SM00260">
    <property type="entry name" value="CheW"/>
    <property type="match status" value="1"/>
</dbReference>
<gene>
    <name evidence="18" type="ORF">JFN93_04575</name>
</gene>
<evidence type="ECO:0000259" key="17">
    <source>
        <dbReference type="PROSITE" id="PS50894"/>
    </source>
</evidence>
<dbReference type="PANTHER" id="PTHR43395">
    <property type="entry name" value="SENSOR HISTIDINE KINASE CHEA"/>
    <property type="match status" value="1"/>
</dbReference>
<evidence type="ECO:0000256" key="10">
    <source>
        <dbReference type="ARBA" id="ARBA00023012"/>
    </source>
</evidence>
<dbReference type="Gene3D" id="3.40.50.2300">
    <property type="match status" value="1"/>
</dbReference>
<feature type="domain" description="Histidine kinase" evidence="14">
    <location>
        <begin position="203"/>
        <end position="405"/>
    </location>
</feature>
<dbReference type="InterPro" id="IPR001789">
    <property type="entry name" value="Sig_transdc_resp-reg_receiver"/>
</dbReference>
<proteinExistence type="predicted"/>
<dbReference type="InterPro" id="IPR036061">
    <property type="entry name" value="CheW-like_dom_sf"/>
</dbReference>
<feature type="modified residue" description="4-aspartylphosphate" evidence="13">
    <location>
        <position position="606"/>
    </location>
</feature>
<dbReference type="SUPFAM" id="SSF47384">
    <property type="entry name" value="Homodimeric domain of signal transducing histidine kinase"/>
    <property type="match status" value="1"/>
</dbReference>
<dbReference type="SMART" id="SM01231">
    <property type="entry name" value="H-kinase_dim"/>
    <property type="match status" value="1"/>
</dbReference>
<dbReference type="EMBL" id="JAEMHM010000003">
    <property type="protein sequence ID" value="MBJ6723975.1"/>
    <property type="molecule type" value="Genomic_DNA"/>
</dbReference>
<dbReference type="InterPro" id="IPR037006">
    <property type="entry name" value="CheA-like_homodim_sf"/>
</dbReference>
<dbReference type="Gene3D" id="1.20.120.160">
    <property type="entry name" value="HPT domain"/>
    <property type="match status" value="1"/>
</dbReference>